<dbReference type="PANTHER" id="PTHR48104">
    <property type="entry name" value="METACASPASE-4"/>
    <property type="match status" value="1"/>
</dbReference>
<dbReference type="InterPro" id="IPR011600">
    <property type="entry name" value="Pept_C14_caspase"/>
</dbReference>
<dbReference type="InterPro" id="IPR050452">
    <property type="entry name" value="Metacaspase"/>
</dbReference>
<dbReference type="Gene3D" id="3.40.50.1460">
    <property type="match status" value="1"/>
</dbReference>
<evidence type="ECO:0000259" key="3">
    <source>
        <dbReference type="Pfam" id="PF00656"/>
    </source>
</evidence>
<dbReference type="RefSeq" id="XP_060323749.1">
    <property type="nucleotide sequence ID" value="XM_060465978.1"/>
</dbReference>
<name>A0AA39JEF9_ARMTA</name>
<evidence type="ECO:0000256" key="1">
    <source>
        <dbReference type="ARBA" id="ARBA00009005"/>
    </source>
</evidence>
<comment type="similarity">
    <text evidence="1">Belongs to the peptidase C14B family.</text>
</comment>
<keyword evidence="5" id="KW-1185">Reference proteome</keyword>
<evidence type="ECO:0000313" key="4">
    <source>
        <dbReference type="EMBL" id="KAK0440894.1"/>
    </source>
</evidence>
<dbReference type="AlphaFoldDB" id="A0AA39JEF9"/>
<organism evidence="4 5">
    <name type="scientific">Armillaria tabescens</name>
    <name type="common">Ringless honey mushroom</name>
    <name type="synonym">Agaricus tabescens</name>
    <dbReference type="NCBI Taxonomy" id="1929756"/>
    <lineage>
        <taxon>Eukaryota</taxon>
        <taxon>Fungi</taxon>
        <taxon>Dikarya</taxon>
        <taxon>Basidiomycota</taxon>
        <taxon>Agaricomycotina</taxon>
        <taxon>Agaricomycetes</taxon>
        <taxon>Agaricomycetidae</taxon>
        <taxon>Agaricales</taxon>
        <taxon>Marasmiineae</taxon>
        <taxon>Physalacriaceae</taxon>
        <taxon>Desarmillaria</taxon>
    </lineage>
</organism>
<dbReference type="GO" id="GO:0004197">
    <property type="term" value="F:cysteine-type endopeptidase activity"/>
    <property type="evidence" value="ECO:0007669"/>
    <property type="project" value="InterPro"/>
</dbReference>
<protein>
    <submittedName>
        <fullName evidence="4">Peptidase C14, caspase domain-containing protein</fullName>
    </submittedName>
</protein>
<dbReference type="GeneID" id="85349526"/>
<feature type="region of interest" description="Disordered" evidence="2">
    <location>
        <begin position="69"/>
        <end position="104"/>
    </location>
</feature>
<gene>
    <name evidence="4" type="ORF">EV420DRAFT_1131107</name>
</gene>
<comment type="caution">
    <text evidence="4">The sequence shown here is derived from an EMBL/GenBank/DDBJ whole genome shotgun (WGS) entry which is preliminary data.</text>
</comment>
<sequence length="359" mass="39164">MASPPSNDSLPHPNSIEGSRFWAVLIGIDAYPSSPLNGCVSDALAMKEYITNDLGVPEDHIQCLLSASYQPSSQSDDNDTPLVDNGVHSHPGVQSGAISVDDSSNPTRTNIVETLLGLSTSPLIQKDDIIIIYFAGHGSIYLCSDYHQLKPNQTVRSISSRGSIEALCPVDRNSSTNNGAAIPDISDREINIILSEISRNKGHRITFIADCCHSSGVTRDVTTPFNVRRAKPLPPTSIQVMLQAAHARLKELSSYRSVFEGNWNPDKESHVVLAACAEFQHAKEDKGASGWNGVFTQALINALKSKDLKEQATYTDLILALEMPSNIGQTPVVAGMHMNARLWYQDYTDSFYNRGCHIL</sequence>
<evidence type="ECO:0000313" key="5">
    <source>
        <dbReference type="Proteomes" id="UP001175211"/>
    </source>
</evidence>
<dbReference type="Pfam" id="PF00656">
    <property type="entry name" value="Peptidase_C14"/>
    <property type="match status" value="1"/>
</dbReference>
<reference evidence="4" key="1">
    <citation type="submission" date="2023-06" db="EMBL/GenBank/DDBJ databases">
        <authorList>
            <consortium name="Lawrence Berkeley National Laboratory"/>
            <person name="Ahrendt S."/>
            <person name="Sahu N."/>
            <person name="Indic B."/>
            <person name="Wong-Bajracharya J."/>
            <person name="Merenyi Z."/>
            <person name="Ke H.-M."/>
            <person name="Monk M."/>
            <person name="Kocsube S."/>
            <person name="Drula E."/>
            <person name="Lipzen A."/>
            <person name="Balint B."/>
            <person name="Henrissat B."/>
            <person name="Andreopoulos B."/>
            <person name="Martin F.M."/>
            <person name="Harder C.B."/>
            <person name="Rigling D."/>
            <person name="Ford K.L."/>
            <person name="Foster G.D."/>
            <person name="Pangilinan J."/>
            <person name="Papanicolaou A."/>
            <person name="Barry K."/>
            <person name="LaButti K."/>
            <person name="Viragh M."/>
            <person name="Koriabine M."/>
            <person name="Yan M."/>
            <person name="Riley R."/>
            <person name="Champramary S."/>
            <person name="Plett K.L."/>
            <person name="Tsai I.J."/>
            <person name="Slot J."/>
            <person name="Sipos G."/>
            <person name="Plett J."/>
            <person name="Nagy L.G."/>
            <person name="Grigoriev I.V."/>
        </authorList>
    </citation>
    <scope>NUCLEOTIDE SEQUENCE</scope>
    <source>
        <strain evidence="4">CCBAS 213</strain>
    </source>
</reference>
<accession>A0AA39JEF9</accession>
<evidence type="ECO:0000256" key="2">
    <source>
        <dbReference type="SAM" id="MobiDB-lite"/>
    </source>
</evidence>
<dbReference type="GO" id="GO:0005737">
    <property type="term" value="C:cytoplasm"/>
    <property type="evidence" value="ECO:0007669"/>
    <property type="project" value="TreeGrafter"/>
</dbReference>
<feature type="domain" description="Peptidase C14 caspase" evidence="3">
    <location>
        <begin position="22"/>
        <end position="309"/>
    </location>
</feature>
<dbReference type="PANTHER" id="PTHR48104:SF30">
    <property type="entry name" value="METACASPASE-1"/>
    <property type="match status" value="1"/>
</dbReference>
<proteinExistence type="inferred from homology"/>
<dbReference type="GO" id="GO:0006508">
    <property type="term" value="P:proteolysis"/>
    <property type="evidence" value="ECO:0007669"/>
    <property type="project" value="InterPro"/>
</dbReference>
<dbReference type="EMBL" id="JAUEPS010000074">
    <property type="protein sequence ID" value="KAK0440894.1"/>
    <property type="molecule type" value="Genomic_DNA"/>
</dbReference>
<dbReference type="Proteomes" id="UP001175211">
    <property type="component" value="Unassembled WGS sequence"/>
</dbReference>